<dbReference type="OrthoDB" id="1743348at2759"/>
<proteinExistence type="predicted"/>
<dbReference type="InterPro" id="IPR045012">
    <property type="entry name" value="NLP"/>
</dbReference>
<sequence>MPALKRVTDEIEEALVIVCESHDLPAAQVWIPYENENYLPFEPCADGTQTKGKFAVKLVGYCVDSDDRLCKSCHDTCDTLPLKIEDGLVGKTFETYQPHFCTNIYDMGRYERTRDNTLLAFLSATARCSCFVICMRSIDTGDLIYAFEFLWPQTRNYLILLESMLLTLKRCLPHFKLASGARFGDELRIIDVENSTGGGGIGSFAIL</sequence>
<reference evidence="2 3" key="1">
    <citation type="journal article" date="2018" name="Mol. Plant">
        <title>The genome of Artemisia annua provides insight into the evolution of Asteraceae family and artemisinin biosynthesis.</title>
        <authorList>
            <person name="Shen Q."/>
            <person name="Zhang L."/>
            <person name="Liao Z."/>
            <person name="Wang S."/>
            <person name="Yan T."/>
            <person name="Shi P."/>
            <person name="Liu M."/>
            <person name="Fu X."/>
            <person name="Pan Q."/>
            <person name="Wang Y."/>
            <person name="Lv Z."/>
            <person name="Lu X."/>
            <person name="Zhang F."/>
            <person name="Jiang W."/>
            <person name="Ma Y."/>
            <person name="Chen M."/>
            <person name="Hao X."/>
            <person name="Li L."/>
            <person name="Tang Y."/>
            <person name="Lv G."/>
            <person name="Zhou Y."/>
            <person name="Sun X."/>
            <person name="Brodelius P.E."/>
            <person name="Rose J.K.C."/>
            <person name="Tang K."/>
        </authorList>
    </citation>
    <scope>NUCLEOTIDE SEQUENCE [LARGE SCALE GENOMIC DNA]</scope>
    <source>
        <strain evidence="3">cv. Huhao1</strain>
        <tissue evidence="2">Leaf</tissue>
    </source>
</reference>
<evidence type="ECO:0000259" key="1">
    <source>
        <dbReference type="Pfam" id="PF22922"/>
    </source>
</evidence>
<protein>
    <submittedName>
        <fullName evidence="2">NIN-like protein</fullName>
    </submittedName>
</protein>
<feature type="domain" description="NLP1-9 GAF" evidence="1">
    <location>
        <begin position="5"/>
        <end position="175"/>
    </location>
</feature>
<keyword evidence="3" id="KW-1185">Reference proteome</keyword>
<gene>
    <name evidence="2" type="ORF">CTI12_AA356380</name>
</gene>
<dbReference type="InterPro" id="IPR055081">
    <property type="entry name" value="NLP1-9_GAF"/>
</dbReference>
<evidence type="ECO:0000313" key="2">
    <source>
        <dbReference type="EMBL" id="PWA63194.1"/>
    </source>
</evidence>
<accession>A0A2U1MPR1</accession>
<dbReference type="PANTHER" id="PTHR32002">
    <property type="entry name" value="PROTEIN NLP8"/>
    <property type="match status" value="1"/>
</dbReference>
<dbReference type="Pfam" id="PF22922">
    <property type="entry name" value="GAF_NLP"/>
    <property type="match status" value="1"/>
</dbReference>
<evidence type="ECO:0000313" key="3">
    <source>
        <dbReference type="Proteomes" id="UP000245207"/>
    </source>
</evidence>
<dbReference type="AlphaFoldDB" id="A0A2U1MPR1"/>
<dbReference type="STRING" id="35608.A0A2U1MPR1"/>
<organism evidence="2 3">
    <name type="scientific">Artemisia annua</name>
    <name type="common">Sweet wormwood</name>
    <dbReference type="NCBI Taxonomy" id="35608"/>
    <lineage>
        <taxon>Eukaryota</taxon>
        <taxon>Viridiplantae</taxon>
        <taxon>Streptophyta</taxon>
        <taxon>Embryophyta</taxon>
        <taxon>Tracheophyta</taxon>
        <taxon>Spermatophyta</taxon>
        <taxon>Magnoliopsida</taxon>
        <taxon>eudicotyledons</taxon>
        <taxon>Gunneridae</taxon>
        <taxon>Pentapetalae</taxon>
        <taxon>asterids</taxon>
        <taxon>campanulids</taxon>
        <taxon>Asterales</taxon>
        <taxon>Asteraceae</taxon>
        <taxon>Asteroideae</taxon>
        <taxon>Anthemideae</taxon>
        <taxon>Artemisiinae</taxon>
        <taxon>Artemisia</taxon>
    </lineage>
</organism>
<dbReference type="GO" id="GO:0003700">
    <property type="term" value="F:DNA-binding transcription factor activity"/>
    <property type="evidence" value="ECO:0007669"/>
    <property type="project" value="InterPro"/>
</dbReference>
<name>A0A2U1MPR1_ARTAN</name>
<comment type="caution">
    <text evidence="2">The sequence shown here is derived from an EMBL/GenBank/DDBJ whole genome shotgun (WGS) entry which is preliminary data.</text>
</comment>
<dbReference type="PANTHER" id="PTHR32002:SF49">
    <property type="entry name" value="BILE ACID:SODIUM SYMPORTER_ARSENICAL RESISTANCE PROTEIN ACR3-RELATED"/>
    <property type="match status" value="1"/>
</dbReference>
<dbReference type="EMBL" id="PKPP01004693">
    <property type="protein sequence ID" value="PWA63194.1"/>
    <property type="molecule type" value="Genomic_DNA"/>
</dbReference>
<dbReference type="Proteomes" id="UP000245207">
    <property type="component" value="Unassembled WGS sequence"/>
</dbReference>